<proteinExistence type="predicted"/>
<name>A0A7M5VDW5_9CNID</name>
<evidence type="ECO:0000313" key="3">
    <source>
        <dbReference type="Proteomes" id="UP000594262"/>
    </source>
</evidence>
<accession>A0A7M5VDW5</accession>
<dbReference type="OrthoDB" id="10036512at2759"/>
<organism evidence="2 3">
    <name type="scientific">Clytia hemisphaerica</name>
    <dbReference type="NCBI Taxonomy" id="252671"/>
    <lineage>
        <taxon>Eukaryota</taxon>
        <taxon>Metazoa</taxon>
        <taxon>Cnidaria</taxon>
        <taxon>Hydrozoa</taxon>
        <taxon>Hydroidolina</taxon>
        <taxon>Leptothecata</taxon>
        <taxon>Obeliida</taxon>
        <taxon>Clytiidae</taxon>
        <taxon>Clytia</taxon>
    </lineage>
</organism>
<protein>
    <submittedName>
        <fullName evidence="2">Uncharacterized protein</fullName>
    </submittedName>
</protein>
<feature type="region of interest" description="Disordered" evidence="1">
    <location>
        <begin position="1"/>
        <end position="20"/>
    </location>
</feature>
<sequence length="287" mass="32364">MEESEKRKKRRKVQRLREKLFGEKQPKVQVVESAAADLNTSQNLNNIFEQSDFGSTYSSSTDESLHALDTSFETLSSDNDNNLTEILFCDENQLDDNSKLQSNLRNVATKYRLSRGCVNDLLSALIDYGVEVPKDSRTLLKTQRTIDDIIHNPGDESSYRYFGIKNNLLLLLSENLLDLSENKLKLLVNIDGVPISKSSKSQLWPILGAVFRSKFVFPIAIYHGTSKPSSAEVFLSDFVDEVVDLVRNGIEFDGTIIIFELKAIICDAPARAFVKCNSVHTKDVFRT</sequence>
<keyword evidence="3" id="KW-1185">Reference proteome</keyword>
<dbReference type="AlphaFoldDB" id="A0A7M5VDW5"/>
<dbReference type="EnsemblMetazoa" id="CLYHEMT009060.1">
    <property type="protein sequence ID" value="CLYHEMP009060.1"/>
    <property type="gene ID" value="CLYHEMG009060"/>
</dbReference>
<dbReference type="PANTHER" id="PTHR33053:SF9">
    <property type="entry name" value="AGAP000105-PA"/>
    <property type="match status" value="1"/>
</dbReference>
<evidence type="ECO:0000313" key="2">
    <source>
        <dbReference type="EnsemblMetazoa" id="CLYHEMP009060.1"/>
    </source>
</evidence>
<evidence type="ECO:0000256" key="1">
    <source>
        <dbReference type="SAM" id="MobiDB-lite"/>
    </source>
</evidence>
<reference evidence="2" key="1">
    <citation type="submission" date="2021-01" db="UniProtKB">
        <authorList>
            <consortium name="EnsemblMetazoa"/>
        </authorList>
    </citation>
    <scope>IDENTIFICATION</scope>
</reference>
<dbReference type="PANTHER" id="PTHR33053">
    <property type="entry name" value="PROTEIN, PUTATIVE-RELATED"/>
    <property type="match status" value="1"/>
</dbReference>
<dbReference type="Proteomes" id="UP000594262">
    <property type="component" value="Unplaced"/>
</dbReference>